<evidence type="ECO:0000256" key="5">
    <source>
        <dbReference type="ARBA" id="ARBA00023136"/>
    </source>
</evidence>
<evidence type="ECO:0000256" key="3">
    <source>
        <dbReference type="ARBA" id="ARBA00022692"/>
    </source>
</evidence>
<evidence type="ECO:0000256" key="6">
    <source>
        <dbReference type="ARBA" id="ARBA00038076"/>
    </source>
</evidence>
<feature type="domain" description="ABC3 transporter permease C-terminal" evidence="8">
    <location>
        <begin position="274"/>
        <end position="381"/>
    </location>
</feature>
<dbReference type="InterPro" id="IPR003838">
    <property type="entry name" value="ABC3_permease_C"/>
</dbReference>
<keyword evidence="4 7" id="KW-1133">Transmembrane helix</keyword>
<evidence type="ECO:0000256" key="4">
    <source>
        <dbReference type="ARBA" id="ARBA00022989"/>
    </source>
</evidence>
<dbReference type="PANTHER" id="PTHR30572:SF4">
    <property type="entry name" value="ABC TRANSPORTER PERMEASE YTRF"/>
    <property type="match status" value="1"/>
</dbReference>
<gene>
    <name evidence="9" type="ORF">AKJ41_02560</name>
</gene>
<feature type="transmembrane region" description="Helical" evidence="7">
    <location>
        <begin position="14"/>
        <end position="39"/>
    </location>
</feature>
<reference evidence="9 10" key="1">
    <citation type="journal article" date="2016" name="Sci. Rep.">
        <title>Metabolic traits of an uncultured archaeal lineage -MSBL1- from brine pools of the Red Sea.</title>
        <authorList>
            <person name="Mwirichia R."/>
            <person name="Alam I."/>
            <person name="Rashid M."/>
            <person name="Vinu M."/>
            <person name="Ba-Alawi W."/>
            <person name="Anthony Kamau A."/>
            <person name="Kamanda Ngugi D."/>
            <person name="Goker M."/>
            <person name="Klenk H.P."/>
            <person name="Bajic V."/>
            <person name="Stingl U."/>
        </authorList>
    </citation>
    <scope>NUCLEOTIDE SEQUENCE [LARGE SCALE GENOMIC DNA]</scope>
    <source>
        <strain evidence="9">SCGC-AAA259O05</strain>
    </source>
</reference>
<evidence type="ECO:0000256" key="1">
    <source>
        <dbReference type="ARBA" id="ARBA00004651"/>
    </source>
</evidence>
<evidence type="ECO:0000313" key="10">
    <source>
        <dbReference type="Proteomes" id="UP000070344"/>
    </source>
</evidence>
<keyword evidence="10" id="KW-1185">Reference proteome</keyword>
<feature type="transmembrane region" description="Helical" evidence="7">
    <location>
        <begin position="270"/>
        <end position="288"/>
    </location>
</feature>
<comment type="caution">
    <text evidence="9">The sequence shown here is derived from an EMBL/GenBank/DDBJ whole genome shotgun (WGS) entry which is preliminary data.</text>
</comment>
<dbReference type="InterPro" id="IPR050250">
    <property type="entry name" value="Macrolide_Exporter_MacB"/>
</dbReference>
<evidence type="ECO:0000259" key="8">
    <source>
        <dbReference type="Pfam" id="PF02687"/>
    </source>
</evidence>
<dbReference type="Pfam" id="PF02687">
    <property type="entry name" value="FtsX"/>
    <property type="match status" value="1"/>
</dbReference>
<keyword evidence="5 7" id="KW-0472">Membrane</keyword>
<keyword evidence="3 7" id="KW-0812">Transmembrane</keyword>
<accession>A0A133V3X7</accession>
<feature type="transmembrane region" description="Helical" evidence="7">
    <location>
        <begin position="363"/>
        <end position="384"/>
    </location>
</feature>
<dbReference type="PANTHER" id="PTHR30572">
    <property type="entry name" value="MEMBRANE COMPONENT OF TRANSPORTER-RELATED"/>
    <property type="match status" value="1"/>
</dbReference>
<dbReference type="EMBL" id="LHXV01000024">
    <property type="protein sequence ID" value="KXB01142.1"/>
    <property type="molecule type" value="Genomic_DNA"/>
</dbReference>
<comment type="subcellular location">
    <subcellularLocation>
        <location evidence="1">Cell membrane</location>
        <topology evidence="1">Multi-pass membrane protein</topology>
    </subcellularLocation>
</comment>
<dbReference type="Proteomes" id="UP000070344">
    <property type="component" value="Unassembled WGS sequence"/>
</dbReference>
<evidence type="ECO:0000313" key="9">
    <source>
        <dbReference type="EMBL" id="KXB01142.1"/>
    </source>
</evidence>
<dbReference type="GO" id="GO:0005886">
    <property type="term" value="C:plasma membrane"/>
    <property type="evidence" value="ECO:0007669"/>
    <property type="project" value="UniProtKB-SubCell"/>
</dbReference>
<evidence type="ECO:0000256" key="2">
    <source>
        <dbReference type="ARBA" id="ARBA00022475"/>
    </source>
</evidence>
<feature type="transmembrane region" description="Helical" evidence="7">
    <location>
        <begin position="321"/>
        <end position="343"/>
    </location>
</feature>
<name>A0A133V3X7_9EURY</name>
<protein>
    <recommendedName>
        <fullName evidence="8">ABC3 transporter permease C-terminal domain-containing protein</fullName>
    </recommendedName>
</protein>
<proteinExistence type="inferred from homology"/>
<dbReference type="GO" id="GO:0022857">
    <property type="term" value="F:transmembrane transporter activity"/>
    <property type="evidence" value="ECO:0007669"/>
    <property type="project" value="TreeGrafter"/>
</dbReference>
<evidence type="ECO:0000256" key="7">
    <source>
        <dbReference type="SAM" id="Phobius"/>
    </source>
</evidence>
<comment type="similarity">
    <text evidence="6">Belongs to the ABC-4 integral membrane protein family.</text>
</comment>
<organism evidence="9 10">
    <name type="scientific">candidate division MSBL1 archaeon SCGC-AAA259O05</name>
    <dbReference type="NCBI Taxonomy" id="1698271"/>
    <lineage>
        <taxon>Archaea</taxon>
        <taxon>Methanobacteriati</taxon>
        <taxon>Methanobacteriota</taxon>
        <taxon>candidate division MSBL1</taxon>
    </lineage>
</organism>
<keyword evidence="2" id="KW-1003">Cell membrane</keyword>
<sequence length="390" mass="42513">MRLLKFDYLDRKRILGMALIVGVASVLFATIALPILGFYQGFTEYLGEGENVVAIHQGSANTPFSGSVSARMASRASELNGVCTVSPEVIIPSFARDEPVFVRGVLPRKFSHLSNIEVKKGSYLDEKGLNSALVGEELAERLSLQPNERVVIRSAMAERYSICTVKGIFSSGSALDDEILVPLYLGQILRGVGHGGLTMVRIGFDREVTSAEELRQSLQVENAGEDNWGDFWDILPISNVPVEEGELDYTGAEEYMKNFLEKYGISRGTLAALALSVFLFAGAAAVFAPRHLVKRHEEDILVLRSIGASNKTLKIDMTLKLLPWLLLSSVAGLALGYGLTLILERMGYLRLVTHTVAISFDPLVILGLISATIVIALFGVFRAFGEVGEE</sequence>
<dbReference type="AlphaFoldDB" id="A0A133V3X7"/>